<evidence type="ECO:0000256" key="1">
    <source>
        <dbReference type="ARBA" id="ARBA00009800"/>
    </source>
</evidence>
<feature type="compositionally biased region" description="Low complexity" evidence="2">
    <location>
        <begin position="481"/>
        <end position="498"/>
    </location>
</feature>
<protein>
    <submittedName>
        <fullName evidence="4">Heparanase</fullName>
    </submittedName>
</protein>
<dbReference type="InterPro" id="IPR017853">
    <property type="entry name" value="GH"/>
</dbReference>
<dbReference type="AlphaFoldDB" id="A0A8D8SG08"/>
<feature type="transmembrane region" description="Helical" evidence="3">
    <location>
        <begin position="12"/>
        <end position="33"/>
    </location>
</feature>
<keyword evidence="3" id="KW-0812">Transmembrane</keyword>
<feature type="compositionally biased region" description="Polar residues" evidence="2">
    <location>
        <begin position="293"/>
        <end position="303"/>
    </location>
</feature>
<dbReference type="SUPFAM" id="SSF51445">
    <property type="entry name" value="(Trans)glycosidases"/>
    <property type="match status" value="2"/>
</dbReference>
<organism evidence="4">
    <name type="scientific">Cacopsylla melanoneura</name>
    <dbReference type="NCBI Taxonomy" id="428564"/>
    <lineage>
        <taxon>Eukaryota</taxon>
        <taxon>Metazoa</taxon>
        <taxon>Ecdysozoa</taxon>
        <taxon>Arthropoda</taxon>
        <taxon>Hexapoda</taxon>
        <taxon>Insecta</taxon>
        <taxon>Pterygota</taxon>
        <taxon>Neoptera</taxon>
        <taxon>Paraneoptera</taxon>
        <taxon>Hemiptera</taxon>
        <taxon>Sternorrhyncha</taxon>
        <taxon>Psylloidea</taxon>
        <taxon>Psyllidae</taxon>
        <taxon>Psyllinae</taxon>
        <taxon>Cacopsylla</taxon>
    </lineage>
</organism>
<feature type="compositionally biased region" description="Basic and acidic residues" evidence="2">
    <location>
        <begin position="531"/>
        <end position="542"/>
    </location>
</feature>
<sequence>MIRQQTAYKSPVTSILVTLTSLAILLIIMPIPVNTSGASFNHIQHRVQSEQGSINKKFESRVENIESSSDNNFESRVENIESRVQNIKQNVHGQDTAGDTVKNGVLKSRDHISEDSNNDNNSRDEITIKPIEFKVLNERSVKDNKVGTVQHKVHTEGSIKDDIQHRPEFSIKDEIQQGPEGFINNEIQPVPDIDISIKDHIQQGTVQNRVHLRSARVGFRTHPYFLSFAIDSSHVDEGLTKLHLTDPRLIALTSYLSPAYLRVGGIAADKLLFKPDTGESKEKGPKDDELSSKPDSSATNQKKWNGTRFFTGSDWLALHKFARLTNTRLVFDLNVLIRYNSSQESDVWNSTNAQELLTFSEKNALRNDWQLGNEPNAYKRQAGRPLLPEQLARDFHTLNTMLRQSQFHRSSLLIGPDITRPLKKNHCPEKGVLKNHQNESQNSTFNDQNSPQKNTPKEFRSSCIEKHCLNAPSITASELQSSGPDSKSSNSNHSSPNESRSDGTDKNYPNHTNGNERKEKELNESFPNETHSSRTDFDRSPNEYENTCSDSDDRIDLPLDYIPPAEYMDKFLASGGSDVVNAVSFHQYYLDHNSSFLSYFSPETFESLRWQINTITEIVTNRFANHVQKPPIWLGETGSCVGGGVPNLTDTFAASFLWMDKLGLSARLGISVVIRQSLEIGNYSLTDVTTLTPNPDWWISVLYKRLVDNRVLIFATPNSRPTLRLYAHCSPRNNITLFGLNSGDELESISFAEPCTVYVYKLKQCWNEGVTSKNLCLNSIPLHLDRDLYLPKLKPVRIDIKVSNQYVVMEPRSLLFMEMVIDEPHACNSDS</sequence>
<feature type="compositionally biased region" description="Basic and acidic residues" evidence="2">
    <location>
        <begin position="275"/>
        <end position="292"/>
    </location>
</feature>
<feature type="region of interest" description="Disordered" evidence="2">
    <location>
        <begin position="476"/>
        <end position="551"/>
    </location>
</feature>
<dbReference type="Gene3D" id="3.20.20.80">
    <property type="entry name" value="Glycosidases"/>
    <property type="match status" value="2"/>
</dbReference>
<dbReference type="PANTHER" id="PTHR46145">
    <property type="entry name" value="HEPARANASE"/>
    <property type="match status" value="1"/>
</dbReference>
<evidence type="ECO:0000256" key="3">
    <source>
        <dbReference type="SAM" id="Phobius"/>
    </source>
</evidence>
<dbReference type="Pfam" id="PF03662">
    <property type="entry name" value="Glyco_hydro_79n"/>
    <property type="match status" value="1"/>
</dbReference>
<keyword evidence="3" id="KW-0472">Membrane</keyword>
<accession>A0A8D8SG08</accession>
<dbReference type="EMBL" id="HBUF01220009">
    <property type="protein sequence ID" value="CAG6669021.1"/>
    <property type="molecule type" value="Transcribed_RNA"/>
</dbReference>
<reference evidence="4" key="1">
    <citation type="submission" date="2021-05" db="EMBL/GenBank/DDBJ databases">
        <authorList>
            <person name="Alioto T."/>
            <person name="Alioto T."/>
            <person name="Gomez Garrido J."/>
        </authorList>
    </citation>
    <scope>NUCLEOTIDE SEQUENCE</scope>
</reference>
<dbReference type="GO" id="GO:0016020">
    <property type="term" value="C:membrane"/>
    <property type="evidence" value="ECO:0007669"/>
    <property type="project" value="InterPro"/>
</dbReference>
<feature type="region of interest" description="Disordered" evidence="2">
    <location>
        <begin position="275"/>
        <end position="303"/>
    </location>
</feature>
<feature type="compositionally biased region" description="Polar residues" evidence="2">
    <location>
        <begin position="438"/>
        <end position="454"/>
    </location>
</feature>
<feature type="compositionally biased region" description="Basic and acidic residues" evidence="2">
    <location>
        <begin position="514"/>
        <end position="523"/>
    </location>
</feature>
<dbReference type="GO" id="GO:0005615">
    <property type="term" value="C:extracellular space"/>
    <property type="evidence" value="ECO:0007669"/>
    <property type="project" value="TreeGrafter"/>
</dbReference>
<dbReference type="GO" id="GO:0016798">
    <property type="term" value="F:hydrolase activity, acting on glycosyl bonds"/>
    <property type="evidence" value="ECO:0007669"/>
    <property type="project" value="InterPro"/>
</dbReference>
<evidence type="ECO:0000256" key="2">
    <source>
        <dbReference type="SAM" id="MobiDB-lite"/>
    </source>
</evidence>
<dbReference type="GO" id="GO:0031012">
    <property type="term" value="C:extracellular matrix"/>
    <property type="evidence" value="ECO:0007669"/>
    <property type="project" value="TreeGrafter"/>
</dbReference>
<name>A0A8D8SG08_9HEMI</name>
<feature type="region of interest" description="Disordered" evidence="2">
    <location>
        <begin position="418"/>
        <end position="460"/>
    </location>
</feature>
<comment type="similarity">
    <text evidence="1">Belongs to the glycosyl hydrolase 79 family.</text>
</comment>
<dbReference type="PANTHER" id="PTHR46145:SF4">
    <property type="entry name" value="HEPARANASE"/>
    <property type="match status" value="1"/>
</dbReference>
<evidence type="ECO:0000313" key="4">
    <source>
        <dbReference type="EMBL" id="CAG6669021.1"/>
    </source>
</evidence>
<keyword evidence="3" id="KW-1133">Transmembrane helix</keyword>
<dbReference type="InterPro" id="IPR005199">
    <property type="entry name" value="Glyco_hydro_79"/>
</dbReference>
<proteinExistence type="inferred from homology"/>